<sequence length="83" mass="9090">MADWHWEADPDGLLDGLPPEAVAEAGLLAQEIAIRDSMVFLDGASYTGRGPGVRTESRGLLMLTYLTDVRSERIVVIQVSWFG</sequence>
<protein>
    <submittedName>
        <fullName evidence="1">Uncharacterized protein</fullName>
    </submittedName>
</protein>
<organism evidence="1 2">
    <name type="scientific">Streptomyces olivoverticillatus</name>
    <dbReference type="NCBI Taxonomy" id="66427"/>
    <lineage>
        <taxon>Bacteria</taxon>
        <taxon>Bacillati</taxon>
        <taxon>Actinomycetota</taxon>
        <taxon>Actinomycetes</taxon>
        <taxon>Kitasatosporales</taxon>
        <taxon>Streptomycetaceae</taxon>
        <taxon>Streptomyces</taxon>
    </lineage>
</organism>
<keyword evidence="2" id="KW-1185">Reference proteome</keyword>
<gene>
    <name evidence="1" type="ORF">FHS39_000512</name>
</gene>
<dbReference type="RefSeq" id="WP_184346082.1">
    <property type="nucleotide sequence ID" value="NZ_JACHJH010000001.1"/>
</dbReference>
<evidence type="ECO:0000313" key="1">
    <source>
        <dbReference type="EMBL" id="MBB4891512.1"/>
    </source>
</evidence>
<dbReference type="AlphaFoldDB" id="A0A7W7PIW2"/>
<dbReference type="EMBL" id="JACHJH010000001">
    <property type="protein sequence ID" value="MBB4891512.1"/>
    <property type="molecule type" value="Genomic_DNA"/>
</dbReference>
<evidence type="ECO:0000313" key="2">
    <source>
        <dbReference type="Proteomes" id="UP000556084"/>
    </source>
</evidence>
<proteinExistence type="predicted"/>
<name>A0A7W7PIW2_9ACTN</name>
<comment type="caution">
    <text evidence="1">The sequence shown here is derived from an EMBL/GenBank/DDBJ whole genome shotgun (WGS) entry which is preliminary data.</text>
</comment>
<dbReference type="Proteomes" id="UP000556084">
    <property type="component" value="Unassembled WGS sequence"/>
</dbReference>
<accession>A0A7W7PIW2</accession>
<reference evidence="1 2" key="1">
    <citation type="submission" date="2020-08" db="EMBL/GenBank/DDBJ databases">
        <title>Genomic Encyclopedia of Type Strains, Phase III (KMG-III): the genomes of soil and plant-associated and newly described type strains.</title>
        <authorList>
            <person name="Whitman W."/>
        </authorList>
    </citation>
    <scope>NUCLEOTIDE SEQUENCE [LARGE SCALE GENOMIC DNA]</scope>
    <source>
        <strain evidence="1 2">CECT 3266</strain>
    </source>
</reference>